<comment type="cofactor">
    <cofactor evidence="1">
        <name>Zn(2+)</name>
        <dbReference type="ChEBI" id="CHEBI:29105"/>
    </cofactor>
</comment>
<name>A0A101EMZ5_9EURY</name>
<dbReference type="GO" id="GO:0004151">
    <property type="term" value="F:dihydroorotase activity"/>
    <property type="evidence" value="ECO:0007669"/>
    <property type="project" value="InterPro"/>
</dbReference>
<dbReference type="Proteomes" id="UP000053911">
    <property type="component" value="Unassembled WGS sequence"/>
</dbReference>
<dbReference type="EMBL" id="LGFD01000005">
    <property type="protein sequence ID" value="KUK18342.1"/>
    <property type="molecule type" value="Genomic_DNA"/>
</dbReference>
<keyword evidence="4" id="KW-0665">Pyrimidine biosynthesis</keyword>
<dbReference type="InterPro" id="IPR004722">
    <property type="entry name" value="DHOase"/>
</dbReference>
<evidence type="ECO:0000259" key="5">
    <source>
        <dbReference type="Pfam" id="PF12890"/>
    </source>
</evidence>
<gene>
    <name evidence="6" type="ORF">XD54_0433</name>
</gene>
<sequence length="421" mass="46349">MIIKGEILSHSYQGKGYIVLKNGLIKKVQQDKPKEGKDYIDAEDKLVIPGLIDMHAHFREPGYEHRETIESGSKAAIHGGVTTVAVMPNTNPALDSPRIIEHVKQRAHEVGLIDIFPTSAITEGRKGNKLVNFKSLASHVIAFSDDGTTPQSFKIFLEAAKFARAVGKPIADHAEIKELSGGSMREGQFSKRYGVSGIPDIAESIAVARDIEVARYTGAHIHIQHLSTKASVEILKNAKKRTIPVTGEVTHHHLLFTDEDLKDRSPFKKVNPPLPTQEDQEALVKGLIDGTIDIIVTDHAPYSKEEKSTDIESAPFGISGIETLLSSLFLIAEMYEISFVSLLEKVTWKPAKIFNLGLRGDFAPGYVGDIVIVDPNKRWKVTEKSLLSKGKNTPFLNRTLPGVVELTIKNGKIVYRGDNVD</sequence>
<dbReference type="GO" id="GO:0004038">
    <property type="term" value="F:allantoinase activity"/>
    <property type="evidence" value="ECO:0007669"/>
    <property type="project" value="TreeGrafter"/>
</dbReference>
<reference evidence="7" key="1">
    <citation type="journal article" date="2015" name="MBio">
        <title>Genome-Resolved Metagenomic Analysis Reveals Roles for Candidate Phyla and Other Microbial Community Members in Biogeochemical Transformations in Oil Reservoirs.</title>
        <authorList>
            <person name="Hu P."/>
            <person name="Tom L."/>
            <person name="Singh A."/>
            <person name="Thomas B.C."/>
            <person name="Baker B.J."/>
            <person name="Piceno Y.M."/>
            <person name="Andersen G.L."/>
            <person name="Banfield J.F."/>
        </authorList>
    </citation>
    <scope>NUCLEOTIDE SEQUENCE [LARGE SCALE GENOMIC DNA]</scope>
</reference>
<keyword evidence="2" id="KW-0479">Metal-binding</keyword>
<dbReference type="SUPFAM" id="SSF51338">
    <property type="entry name" value="Composite domain of metallo-dependent hydrolases"/>
    <property type="match status" value="1"/>
</dbReference>
<dbReference type="NCBIfam" id="TIGR00857">
    <property type="entry name" value="pyrC_multi"/>
    <property type="match status" value="1"/>
</dbReference>
<comment type="caution">
    <text evidence="6">The sequence shown here is derived from an EMBL/GenBank/DDBJ whole genome shotgun (WGS) entry which is preliminary data.</text>
</comment>
<proteinExistence type="inferred from homology"/>
<dbReference type="InterPro" id="IPR011059">
    <property type="entry name" value="Metal-dep_hydrolase_composite"/>
</dbReference>
<dbReference type="GO" id="GO:0046872">
    <property type="term" value="F:metal ion binding"/>
    <property type="evidence" value="ECO:0007669"/>
    <property type="project" value="UniProtKB-KW"/>
</dbReference>
<dbReference type="InterPro" id="IPR032466">
    <property type="entry name" value="Metal_Hydrolase"/>
</dbReference>
<evidence type="ECO:0000256" key="1">
    <source>
        <dbReference type="ARBA" id="ARBA00001947"/>
    </source>
</evidence>
<dbReference type="InterPro" id="IPR002195">
    <property type="entry name" value="Dihydroorotase_CS"/>
</dbReference>
<evidence type="ECO:0000256" key="4">
    <source>
        <dbReference type="ARBA" id="ARBA00022975"/>
    </source>
</evidence>
<evidence type="ECO:0000313" key="7">
    <source>
        <dbReference type="Proteomes" id="UP000053911"/>
    </source>
</evidence>
<dbReference type="CDD" id="cd01317">
    <property type="entry name" value="DHOase_IIa"/>
    <property type="match status" value="1"/>
</dbReference>
<dbReference type="AlphaFoldDB" id="A0A101EMZ5"/>
<dbReference type="PATRIC" id="fig|172049.5.peg.1004"/>
<dbReference type="PANTHER" id="PTHR43668:SF2">
    <property type="entry name" value="ALLANTOINASE"/>
    <property type="match status" value="1"/>
</dbReference>
<dbReference type="GO" id="GO:0006221">
    <property type="term" value="P:pyrimidine nucleotide biosynthetic process"/>
    <property type="evidence" value="ECO:0007669"/>
    <property type="project" value="UniProtKB-KW"/>
</dbReference>
<dbReference type="InterPro" id="IPR024403">
    <property type="entry name" value="DHOase_cat"/>
</dbReference>
<dbReference type="GeneID" id="8095429"/>
<dbReference type="PROSITE" id="PS00482">
    <property type="entry name" value="DIHYDROOROTASE_1"/>
    <property type="match status" value="1"/>
</dbReference>
<keyword evidence="3" id="KW-0378">Hydrolase</keyword>
<dbReference type="SUPFAM" id="SSF51556">
    <property type="entry name" value="Metallo-dependent hydrolases"/>
    <property type="match status" value="1"/>
</dbReference>
<dbReference type="Gene3D" id="2.30.40.10">
    <property type="entry name" value="Urease, subunit C, domain 1"/>
    <property type="match status" value="1"/>
</dbReference>
<dbReference type="Gene3D" id="3.20.20.140">
    <property type="entry name" value="Metal-dependent hydrolases"/>
    <property type="match status" value="1"/>
</dbReference>
<dbReference type="GO" id="GO:0005737">
    <property type="term" value="C:cytoplasm"/>
    <property type="evidence" value="ECO:0007669"/>
    <property type="project" value="TreeGrafter"/>
</dbReference>
<dbReference type="Pfam" id="PF12890">
    <property type="entry name" value="DHOase"/>
    <property type="match status" value="1"/>
</dbReference>
<organism evidence="6 7">
    <name type="scientific">Thermococcus sibiricus</name>
    <dbReference type="NCBI Taxonomy" id="172049"/>
    <lineage>
        <taxon>Archaea</taxon>
        <taxon>Methanobacteriati</taxon>
        <taxon>Methanobacteriota</taxon>
        <taxon>Thermococci</taxon>
        <taxon>Thermococcales</taxon>
        <taxon>Thermococcaceae</taxon>
        <taxon>Thermococcus</taxon>
    </lineage>
</organism>
<accession>A0A101EMZ5</accession>
<feature type="domain" description="Dihydroorotase catalytic" evidence="5">
    <location>
        <begin position="45"/>
        <end position="230"/>
    </location>
</feature>
<evidence type="ECO:0000256" key="2">
    <source>
        <dbReference type="ARBA" id="ARBA00022723"/>
    </source>
</evidence>
<dbReference type="RefSeq" id="WP_015848729.1">
    <property type="nucleotide sequence ID" value="NZ_LGFD01000005.1"/>
</dbReference>
<protein>
    <submittedName>
        <fullName evidence="6">Dihydroorotase, multifunctional complex type</fullName>
    </submittedName>
</protein>
<dbReference type="HAMAP" id="MF_00220_B">
    <property type="entry name" value="PyrC_classI_B"/>
    <property type="match status" value="1"/>
</dbReference>
<dbReference type="OMA" id="SRLHVCH"/>
<dbReference type="PANTHER" id="PTHR43668">
    <property type="entry name" value="ALLANTOINASE"/>
    <property type="match status" value="1"/>
</dbReference>
<evidence type="ECO:0000313" key="6">
    <source>
        <dbReference type="EMBL" id="KUK18342.1"/>
    </source>
</evidence>
<dbReference type="GO" id="GO:0006145">
    <property type="term" value="P:purine nucleobase catabolic process"/>
    <property type="evidence" value="ECO:0007669"/>
    <property type="project" value="TreeGrafter"/>
</dbReference>
<dbReference type="InterPro" id="IPR050138">
    <property type="entry name" value="DHOase/Allantoinase_Hydrolase"/>
</dbReference>
<evidence type="ECO:0000256" key="3">
    <source>
        <dbReference type="ARBA" id="ARBA00022801"/>
    </source>
</evidence>